<evidence type="ECO:0000256" key="1">
    <source>
        <dbReference type="SAM" id="Coils"/>
    </source>
</evidence>
<accession>A0A3N4I744</accession>
<gene>
    <name evidence="3" type="ORF">BJ508DRAFT_116138</name>
</gene>
<feature type="region of interest" description="Disordered" evidence="2">
    <location>
        <begin position="24"/>
        <end position="124"/>
    </location>
</feature>
<evidence type="ECO:0000256" key="2">
    <source>
        <dbReference type="SAM" id="MobiDB-lite"/>
    </source>
</evidence>
<organism evidence="3 4">
    <name type="scientific">Ascobolus immersus RN42</name>
    <dbReference type="NCBI Taxonomy" id="1160509"/>
    <lineage>
        <taxon>Eukaryota</taxon>
        <taxon>Fungi</taxon>
        <taxon>Dikarya</taxon>
        <taxon>Ascomycota</taxon>
        <taxon>Pezizomycotina</taxon>
        <taxon>Pezizomycetes</taxon>
        <taxon>Pezizales</taxon>
        <taxon>Ascobolaceae</taxon>
        <taxon>Ascobolus</taxon>
    </lineage>
</organism>
<name>A0A3N4I744_ASCIM</name>
<evidence type="ECO:0000313" key="4">
    <source>
        <dbReference type="Proteomes" id="UP000275078"/>
    </source>
</evidence>
<dbReference type="AlphaFoldDB" id="A0A3N4I744"/>
<keyword evidence="1" id="KW-0175">Coiled coil</keyword>
<keyword evidence="4" id="KW-1185">Reference proteome</keyword>
<feature type="compositionally biased region" description="Low complexity" evidence="2">
    <location>
        <begin position="100"/>
        <end position="113"/>
    </location>
</feature>
<dbReference type="EMBL" id="ML119681">
    <property type="protein sequence ID" value="RPA81286.1"/>
    <property type="molecule type" value="Genomic_DNA"/>
</dbReference>
<sequence>MRPKQVVATVRKLRILDSDNAMSSATLKNWDRFMSPEQSHRPRTLKRAHSETSQSSEADFPTETEERAHKRRILAGPSEAKPLVSEGSTELSALQRERSSSLSSTSTIAVSPSSSPPPVSDPATCLQPLEMSTQQLKQAFQIISLSATISIDRMSAREEELRKKDVYLEERNKRQQKREVDMKKDYEKLRAWKHSLTEKYKKEGQSLEKQWKDLQEEKRNTDEIKRRSEELDKEKDAFEAVRQEHNMKHENAMKYWGERNDQLTSEREEFEKEKLAMEKEKEDRLVELEKEKLAMQKDKEDRLVEIQKEMQHMMAKYLTGN</sequence>
<evidence type="ECO:0000313" key="3">
    <source>
        <dbReference type="EMBL" id="RPA81286.1"/>
    </source>
</evidence>
<protein>
    <submittedName>
        <fullName evidence="3">Uncharacterized protein</fullName>
    </submittedName>
</protein>
<feature type="coiled-coil region" evidence="1">
    <location>
        <begin position="197"/>
        <end position="316"/>
    </location>
</feature>
<proteinExistence type="predicted"/>
<reference evidence="3 4" key="1">
    <citation type="journal article" date="2018" name="Nat. Ecol. Evol.">
        <title>Pezizomycetes genomes reveal the molecular basis of ectomycorrhizal truffle lifestyle.</title>
        <authorList>
            <person name="Murat C."/>
            <person name="Payen T."/>
            <person name="Noel B."/>
            <person name="Kuo A."/>
            <person name="Morin E."/>
            <person name="Chen J."/>
            <person name="Kohler A."/>
            <person name="Krizsan K."/>
            <person name="Balestrini R."/>
            <person name="Da Silva C."/>
            <person name="Montanini B."/>
            <person name="Hainaut M."/>
            <person name="Levati E."/>
            <person name="Barry K.W."/>
            <person name="Belfiori B."/>
            <person name="Cichocki N."/>
            <person name="Clum A."/>
            <person name="Dockter R.B."/>
            <person name="Fauchery L."/>
            <person name="Guy J."/>
            <person name="Iotti M."/>
            <person name="Le Tacon F."/>
            <person name="Lindquist E.A."/>
            <person name="Lipzen A."/>
            <person name="Malagnac F."/>
            <person name="Mello A."/>
            <person name="Molinier V."/>
            <person name="Miyauchi S."/>
            <person name="Poulain J."/>
            <person name="Riccioni C."/>
            <person name="Rubini A."/>
            <person name="Sitrit Y."/>
            <person name="Splivallo R."/>
            <person name="Traeger S."/>
            <person name="Wang M."/>
            <person name="Zifcakova L."/>
            <person name="Wipf D."/>
            <person name="Zambonelli A."/>
            <person name="Paolocci F."/>
            <person name="Nowrousian M."/>
            <person name="Ottonello S."/>
            <person name="Baldrian P."/>
            <person name="Spatafora J.W."/>
            <person name="Henrissat B."/>
            <person name="Nagy L.G."/>
            <person name="Aury J.M."/>
            <person name="Wincker P."/>
            <person name="Grigoriev I.V."/>
            <person name="Bonfante P."/>
            <person name="Martin F.M."/>
        </authorList>
    </citation>
    <scope>NUCLEOTIDE SEQUENCE [LARGE SCALE GENOMIC DNA]</scope>
    <source>
        <strain evidence="3 4">RN42</strain>
    </source>
</reference>
<dbReference type="Proteomes" id="UP000275078">
    <property type="component" value="Unassembled WGS sequence"/>
</dbReference>